<evidence type="ECO:0000256" key="8">
    <source>
        <dbReference type="ARBA" id="ARBA00023143"/>
    </source>
</evidence>
<feature type="region of interest" description="Disordered" evidence="10">
    <location>
        <begin position="308"/>
        <end position="345"/>
    </location>
</feature>
<dbReference type="GO" id="GO:0005886">
    <property type="term" value="C:plasma membrane"/>
    <property type="evidence" value="ECO:0007669"/>
    <property type="project" value="UniProtKB-SubCell"/>
</dbReference>
<dbReference type="EMBL" id="WUEK01000001">
    <property type="protein sequence ID" value="MXG87950.1"/>
    <property type="molecule type" value="Genomic_DNA"/>
</dbReference>
<dbReference type="Pfam" id="PF08345">
    <property type="entry name" value="YscJ_FliF_C"/>
    <property type="match status" value="1"/>
</dbReference>
<dbReference type="GO" id="GO:0009431">
    <property type="term" value="C:bacterial-type flagellum basal body, MS ring"/>
    <property type="evidence" value="ECO:0007669"/>
    <property type="project" value="InterPro"/>
</dbReference>
<proteinExistence type="inferred from homology"/>
<evidence type="ECO:0000256" key="5">
    <source>
        <dbReference type="ARBA" id="ARBA00022692"/>
    </source>
</evidence>
<dbReference type="InterPro" id="IPR013556">
    <property type="entry name" value="Flag_M-ring_C"/>
</dbReference>
<dbReference type="GO" id="GO:0003774">
    <property type="term" value="F:cytoskeletal motor activity"/>
    <property type="evidence" value="ECO:0007669"/>
    <property type="project" value="InterPro"/>
</dbReference>
<dbReference type="InterPro" id="IPR006182">
    <property type="entry name" value="FliF_N_dom"/>
</dbReference>
<dbReference type="PANTHER" id="PTHR30046">
    <property type="entry name" value="FLAGELLAR M-RING PROTEIN"/>
    <property type="match status" value="1"/>
</dbReference>
<sequence>MKDSLVRVFDSGRSTFGGFTAGQKVVSVLGTLALLLGGFMVFRWASAPDYAPLFSDMSASDASAVVDQLDADGTPYELADGGTTVMVPRNQVYSTRIALSGEGLPANSEEGGYSILDDQGMSLSEDQQDTNFKRAMEGELAKTVEAIDGVDTAVVHLAIPEKEVFAEEQNPVTASVLVKTRPGVSLDPEQVQAIVNLVASSIDGLNPDNVSVADSTGKVLTSPGGGGADGGGTRAQMVQDVQDQYQSKLQTMLDRVLGPGNSTVQVTADLDFDDATVDTKTYTAADGVPPLSESTNTETYTGAAGTAVAGGVVGPDGQMETDPNAGGGDSNYSKESTTRDNAVDEVRERRVTAPGSIEKLNVGVALDLSATTLANVNANDIRQLVTATAGLDRARGDTIAVSEFTFDRTAEKEAAKELAAAESEAAAAARQQQFRDIGLAVLVALLVLGALLAARRRAKKRDRTAAMLVEQIRADQESRVTATQMLEPVAPAELALAEADAARSKHLRGEVDDLISRQPDDVATLLRGWLAERP</sequence>
<protein>
    <recommendedName>
        <fullName evidence="9">Flagellar M-ring protein</fullName>
    </recommendedName>
</protein>
<keyword evidence="7 11" id="KW-0472">Membrane</keyword>
<evidence type="ECO:0000256" key="11">
    <source>
        <dbReference type="SAM" id="Phobius"/>
    </source>
</evidence>
<gene>
    <name evidence="14" type="primary">fliF</name>
    <name evidence="14" type="ORF">GRQ65_00110</name>
</gene>
<dbReference type="PANTHER" id="PTHR30046:SF0">
    <property type="entry name" value="FLAGELLAR M-RING PROTEIN"/>
    <property type="match status" value="1"/>
</dbReference>
<comment type="subcellular location">
    <subcellularLocation>
        <location evidence="1 9">Bacterial flagellum basal body</location>
    </subcellularLocation>
    <subcellularLocation>
        <location evidence="2">Cell membrane</location>
        <topology evidence="2">Multi-pass membrane protein</topology>
    </subcellularLocation>
</comment>
<keyword evidence="14" id="KW-0966">Cell projection</keyword>
<feature type="transmembrane region" description="Helical" evidence="11">
    <location>
        <begin position="437"/>
        <end position="454"/>
    </location>
</feature>
<dbReference type="Proteomes" id="UP000473325">
    <property type="component" value="Unassembled WGS sequence"/>
</dbReference>
<evidence type="ECO:0000259" key="12">
    <source>
        <dbReference type="Pfam" id="PF01514"/>
    </source>
</evidence>
<evidence type="ECO:0000256" key="9">
    <source>
        <dbReference type="PIRNR" id="PIRNR004862"/>
    </source>
</evidence>
<keyword evidence="6 11" id="KW-1133">Transmembrane helix</keyword>
<evidence type="ECO:0000313" key="14">
    <source>
        <dbReference type="EMBL" id="MXG87950.1"/>
    </source>
</evidence>
<evidence type="ECO:0000256" key="7">
    <source>
        <dbReference type="ARBA" id="ARBA00023136"/>
    </source>
</evidence>
<dbReference type="RefSeq" id="WP_160873955.1">
    <property type="nucleotide sequence ID" value="NZ_WUEK01000001.1"/>
</dbReference>
<dbReference type="Gene3D" id="3.30.300.30">
    <property type="match status" value="1"/>
</dbReference>
<keyword evidence="8 9" id="KW-0975">Bacterial flagellum</keyword>
<keyword evidence="15" id="KW-1185">Reference proteome</keyword>
<feature type="domain" description="Flagellar M-ring C-terminal" evidence="13">
    <location>
        <begin position="253"/>
        <end position="406"/>
    </location>
</feature>
<comment type="caution">
    <text evidence="14">The sequence shown here is derived from an EMBL/GenBank/DDBJ whole genome shotgun (WGS) entry which is preliminary data.</text>
</comment>
<dbReference type="PIRSF" id="PIRSF004862">
    <property type="entry name" value="FliF"/>
    <property type="match status" value="1"/>
</dbReference>
<evidence type="ECO:0000259" key="13">
    <source>
        <dbReference type="Pfam" id="PF08345"/>
    </source>
</evidence>
<dbReference type="InterPro" id="IPR000067">
    <property type="entry name" value="FlgMring_FliF"/>
</dbReference>
<keyword evidence="4" id="KW-1003">Cell membrane</keyword>
<comment type="function">
    <text evidence="9">The M ring may be actively involved in energy transduction.</text>
</comment>
<dbReference type="InterPro" id="IPR043427">
    <property type="entry name" value="YscJ/FliF"/>
</dbReference>
<evidence type="ECO:0000256" key="3">
    <source>
        <dbReference type="ARBA" id="ARBA00007971"/>
    </source>
</evidence>
<dbReference type="InterPro" id="IPR045851">
    <property type="entry name" value="AMP-bd_C_sf"/>
</dbReference>
<evidence type="ECO:0000256" key="4">
    <source>
        <dbReference type="ARBA" id="ARBA00022475"/>
    </source>
</evidence>
<evidence type="ECO:0000313" key="15">
    <source>
        <dbReference type="Proteomes" id="UP000473325"/>
    </source>
</evidence>
<feature type="compositionally biased region" description="Basic and acidic residues" evidence="10">
    <location>
        <begin position="336"/>
        <end position="345"/>
    </location>
</feature>
<dbReference type="PRINTS" id="PR01009">
    <property type="entry name" value="FLGMRINGFLIF"/>
</dbReference>
<comment type="similarity">
    <text evidence="3 9">Belongs to the FliF family.</text>
</comment>
<evidence type="ECO:0000256" key="2">
    <source>
        <dbReference type="ARBA" id="ARBA00004651"/>
    </source>
</evidence>
<dbReference type="AlphaFoldDB" id="A0A6L7EMW2"/>
<reference evidence="14 15" key="1">
    <citation type="submission" date="2019-12" db="EMBL/GenBank/DDBJ databases">
        <authorList>
            <person name="Kun Z."/>
        </authorList>
    </citation>
    <scope>NUCLEOTIDE SEQUENCE [LARGE SCALE GENOMIC DNA]</scope>
    <source>
        <strain evidence="14 15">YIM 123512</strain>
    </source>
</reference>
<dbReference type="NCBIfam" id="TIGR00206">
    <property type="entry name" value="fliF"/>
    <property type="match status" value="1"/>
</dbReference>
<evidence type="ECO:0000256" key="10">
    <source>
        <dbReference type="SAM" id="MobiDB-lite"/>
    </source>
</evidence>
<evidence type="ECO:0000256" key="6">
    <source>
        <dbReference type="ARBA" id="ARBA00022989"/>
    </source>
</evidence>
<organism evidence="14 15">
    <name type="scientific">Nocardioides flavescens</name>
    <dbReference type="NCBI Taxonomy" id="2691959"/>
    <lineage>
        <taxon>Bacteria</taxon>
        <taxon>Bacillati</taxon>
        <taxon>Actinomycetota</taxon>
        <taxon>Actinomycetes</taxon>
        <taxon>Propionibacteriales</taxon>
        <taxon>Nocardioidaceae</taxon>
        <taxon>Nocardioides</taxon>
    </lineage>
</organism>
<evidence type="ECO:0000256" key="1">
    <source>
        <dbReference type="ARBA" id="ARBA00004117"/>
    </source>
</evidence>
<keyword evidence="5 11" id="KW-0812">Transmembrane</keyword>
<dbReference type="Pfam" id="PF01514">
    <property type="entry name" value="YscJ_FliF"/>
    <property type="match status" value="1"/>
</dbReference>
<accession>A0A6L7EMW2</accession>
<feature type="transmembrane region" description="Helical" evidence="11">
    <location>
        <begin position="21"/>
        <end position="45"/>
    </location>
</feature>
<keyword evidence="14" id="KW-0969">Cilium</keyword>
<feature type="domain" description="Flagellar M-ring N-terminal" evidence="12">
    <location>
        <begin position="46"/>
        <end position="221"/>
    </location>
</feature>
<keyword evidence="14" id="KW-0282">Flagellum</keyword>
<dbReference type="GO" id="GO:0071973">
    <property type="term" value="P:bacterial-type flagellum-dependent cell motility"/>
    <property type="evidence" value="ECO:0007669"/>
    <property type="project" value="InterPro"/>
</dbReference>
<name>A0A6L7EMW2_9ACTN</name>